<sequence length="202" mass="25285">FKNTCKFFNQIIYKNAYFPKIILNQKLTNFVRYFSQFQHQNLDETFWRPTFRLQTPFEFRLYIQNKVLYFYNQVLQINFIYLRLYFQISKKLIILNQTLVKIYIMNKILKHFIVFDFKNILIIKFDFFLITFLNSYQCLFLIILLLYVQVICLFDVLIQIFIILYNYFFLFFILQRVFDCWIICKFFLDIKPYQKLFLLIRQ</sequence>
<name>G0QLM8_ICHMU</name>
<gene>
    <name evidence="2" type="ORF">IMG5_033530</name>
</gene>
<protein>
    <recommendedName>
        <fullName evidence="4">Transmembrane protein</fullName>
    </recommendedName>
</protein>
<keyword evidence="1" id="KW-1133">Transmembrane helix</keyword>
<reference evidence="2 3" key="1">
    <citation type="submission" date="2011-07" db="EMBL/GenBank/DDBJ databases">
        <authorList>
            <person name="Coyne R."/>
            <person name="Brami D."/>
            <person name="Johnson J."/>
            <person name="Hostetler J."/>
            <person name="Hannick L."/>
            <person name="Clark T."/>
            <person name="Cassidy-Hanley D."/>
            <person name="Inman J."/>
        </authorList>
    </citation>
    <scope>NUCLEOTIDE SEQUENCE [LARGE SCALE GENOMIC DNA]</scope>
    <source>
        <strain evidence="2 3">G5</strain>
    </source>
</reference>
<evidence type="ECO:0008006" key="4">
    <source>
        <dbReference type="Google" id="ProtNLM"/>
    </source>
</evidence>
<dbReference type="RefSeq" id="XP_004039098.1">
    <property type="nucleotide sequence ID" value="XM_004039050.1"/>
</dbReference>
<dbReference type="EMBL" id="GL983286">
    <property type="protein sequence ID" value="EGR33874.1"/>
    <property type="molecule type" value="Genomic_DNA"/>
</dbReference>
<evidence type="ECO:0000256" key="1">
    <source>
        <dbReference type="SAM" id="Phobius"/>
    </source>
</evidence>
<dbReference type="InParanoid" id="G0QLM8"/>
<keyword evidence="1" id="KW-0812">Transmembrane</keyword>
<keyword evidence="1" id="KW-0472">Membrane</keyword>
<organism evidence="2 3">
    <name type="scientific">Ichthyophthirius multifiliis</name>
    <name type="common">White spot disease agent</name>
    <name type="synonym">Ich</name>
    <dbReference type="NCBI Taxonomy" id="5932"/>
    <lineage>
        <taxon>Eukaryota</taxon>
        <taxon>Sar</taxon>
        <taxon>Alveolata</taxon>
        <taxon>Ciliophora</taxon>
        <taxon>Intramacronucleata</taxon>
        <taxon>Oligohymenophorea</taxon>
        <taxon>Hymenostomatida</taxon>
        <taxon>Ophryoglenina</taxon>
        <taxon>Ichthyophthirius</taxon>
    </lineage>
</organism>
<evidence type="ECO:0000313" key="2">
    <source>
        <dbReference type="EMBL" id="EGR33874.1"/>
    </source>
</evidence>
<feature type="non-terminal residue" evidence="2">
    <location>
        <position position="1"/>
    </location>
</feature>
<evidence type="ECO:0000313" key="3">
    <source>
        <dbReference type="Proteomes" id="UP000008983"/>
    </source>
</evidence>
<feature type="transmembrane region" description="Helical" evidence="1">
    <location>
        <begin position="127"/>
        <end position="150"/>
    </location>
</feature>
<proteinExistence type="predicted"/>
<feature type="transmembrane region" description="Helical" evidence="1">
    <location>
        <begin position="156"/>
        <end position="174"/>
    </location>
</feature>
<keyword evidence="3" id="KW-1185">Reference proteome</keyword>
<dbReference type="Proteomes" id="UP000008983">
    <property type="component" value="Unassembled WGS sequence"/>
</dbReference>
<accession>G0QLM8</accession>
<dbReference type="AlphaFoldDB" id="G0QLM8"/>
<dbReference type="GeneID" id="14910063"/>